<keyword evidence="1" id="KW-0175">Coiled coil</keyword>
<reference evidence="3 4" key="1">
    <citation type="submission" date="2019-02" db="EMBL/GenBank/DDBJ databases">
        <title>Emended description of the genus Rhodopseudomonas and description of Rhodopseudomonas albus sp. nov., a non-phototrophic, heavy-metal-tolerant bacterium isolated from garden soil.</title>
        <authorList>
            <person name="Bao Z."/>
            <person name="Cao W.W."/>
            <person name="Sato Y."/>
            <person name="Nishizawa T."/>
            <person name="Zhao J."/>
            <person name="Guo Y."/>
            <person name="Ohta H."/>
        </authorList>
    </citation>
    <scope>NUCLEOTIDE SEQUENCE [LARGE SCALE GENOMIC DNA]</scope>
    <source>
        <strain evidence="3 4">SK50-23</strain>
    </source>
</reference>
<keyword evidence="4" id="KW-1185">Reference proteome</keyword>
<feature type="coiled-coil region" evidence="1">
    <location>
        <begin position="375"/>
        <end position="409"/>
    </location>
</feature>
<gene>
    <name evidence="3" type="ORF">RPMA_25715</name>
</gene>
<evidence type="ECO:0000256" key="1">
    <source>
        <dbReference type="SAM" id="Coils"/>
    </source>
</evidence>
<evidence type="ECO:0000313" key="4">
    <source>
        <dbReference type="Proteomes" id="UP000682843"/>
    </source>
</evidence>
<dbReference type="Pfam" id="PF10088">
    <property type="entry name" value="DUF2326"/>
    <property type="match status" value="1"/>
</dbReference>
<evidence type="ECO:0000313" key="3">
    <source>
        <dbReference type="EMBL" id="QUS41858.1"/>
    </source>
</evidence>
<dbReference type="EMBL" id="CP036498">
    <property type="protein sequence ID" value="QUS41858.1"/>
    <property type="molecule type" value="Genomic_DNA"/>
</dbReference>
<sequence length="640" mass="73664">MIATRSSLQRLAFSFFLAASNTTRSTILSSIEYTERKVVQLNRLYSNLNSLFTPIHFNAAKDARLLNVIFAEVRRKKSKKSDSHNLGKTTLIELIDFMLLKEITGSDHFLEKHKERFHNFNFCMEIALHDGGFATVCRSVSQPTQISLKRSVDSIENCFQIAEDEWDHRDATLSAARDALNAYLNLKMVAPWDYRTGVSYFLRTQADYTEYFQIQKFMQGKDRAWKPYLARILGLNYEAVAHKYQIEDEILDKQSEQQKKIAEIDPDNQDRGELVTRIAIARDEISEAEQRLDGFDFHEAELEINKRVVDAVEARLSEISENLYDVDVDIAQLEKSISVGIKFDIKRIEQIFTESELLLPASVTRSYEELVDFNRKLTKERNKELRARLTKLRDERDGLVIEHKRLSDERQKLFAIVQQADTFRKYKALQKQQSLKQANLAYLEGQLARVDNVADLERSLRELRGRRDAATTAIEISLSRGSPIKQNITILFNRYVARILDINGEFIVTGNSSGNLEFAIRTKDVTGGDTSQDRGHSYHRTLCALFDLAVLKALEDTPFYHFVYHDGIFEGFSNGMKLRMLDLIREVIGSGKIQYIFSIIDADLPRDEDTEQPVKFATDEIVLELNDQGDSGRLFKMPPF</sequence>
<dbReference type="Proteomes" id="UP000682843">
    <property type="component" value="Chromosome"/>
</dbReference>
<organism evidence="3 4">
    <name type="scientific">Tardiphaga alba</name>
    <dbReference type="NCBI Taxonomy" id="340268"/>
    <lineage>
        <taxon>Bacteria</taxon>
        <taxon>Pseudomonadati</taxon>
        <taxon>Pseudomonadota</taxon>
        <taxon>Alphaproteobacteria</taxon>
        <taxon>Hyphomicrobiales</taxon>
        <taxon>Nitrobacteraceae</taxon>
        <taxon>Tardiphaga</taxon>
    </lineage>
</organism>
<accession>A0ABX8ADN2</accession>
<name>A0ABX8ADN2_9BRAD</name>
<dbReference type="RefSeq" id="WP_211910513.1">
    <property type="nucleotide sequence ID" value="NZ_CP036498.1"/>
</dbReference>
<feature type="domain" description="DUF2326" evidence="2">
    <location>
        <begin position="501"/>
        <end position="637"/>
    </location>
</feature>
<protein>
    <submittedName>
        <fullName evidence="3">DUF2326 domain-containing protein</fullName>
    </submittedName>
</protein>
<evidence type="ECO:0000259" key="2">
    <source>
        <dbReference type="Pfam" id="PF10088"/>
    </source>
</evidence>
<proteinExistence type="predicted"/>
<dbReference type="InterPro" id="IPR018760">
    <property type="entry name" value="DUF2326"/>
</dbReference>